<dbReference type="InterPro" id="IPR043519">
    <property type="entry name" value="NT_sf"/>
</dbReference>
<sequence length="203" mass="23270">MLGCALHRDEHKYRDTEMARITIKAADPQWPQAFERIAQQLQNTLTTLALRIDHIGSTSVPGLPAKDVIDIQITVNSIGHPEIAKKLTQAGYLHLPEIQSDNLVGENADSPELKKLYFREKPGEREAHIHIREAGRLNQKYPLLFRDFLRQDVMVRDAYAKVKQELAARFPDDADSYYAIKDPYMDTIYRAACLWQAGKISRR</sequence>
<dbReference type="PANTHER" id="PTHR34822:SF1">
    <property type="entry name" value="GRPB FAMILY PROTEIN"/>
    <property type="match status" value="1"/>
</dbReference>
<dbReference type="SUPFAM" id="SSF81301">
    <property type="entry name" value="Nucleotidyltransferase"/>
    <property type="match status" value="1"/>
</dbReference>
<proteinExistence type="predicted"/>
<dbReference type="Pfam" id="PF04229">
    <property type="entry name" value="GrpB"/>
    <property type="match status" value="1"/>
</dbReference>
<gene>
    <name evidence="1" type="ORF">VQ7734_02446</name>
</gene>
<dbReference type="PANTHER" id="PTHR34822">
    <property type="entry name" value="GRPB DOMAIN PROTEIN (AFU_ORTHOLOGUE AFUA_1G01530)"/>
    <property type="match status" value="1"/>
</dbReference>
<keyword evidence="1" id="KW-0808">Transferase</keyword>
<dbReference type="AlphaFoldDB" id="A0A1M7YVG6"/>
<accession>A0A1M7YVG6</accession>
<dbReference type="STRING" id="1117707.VQ7734_02446"/>
<name>A0A1M7YVG6_9VIBR</name>
<dbReference type="EMBL" id="FRFG01000027">
    <property type="protein sequence ID" value="SHO56677.1"/>
    <property type="molecule type" value="Genomic_DNA"/>
</dbReference>
<organism evidence="1 2">
    <name type="scientific">Vibrio quintilis</name>
    <dbReference type="NCBI Taxonomy" id="1117707"/>
    <lineage>
        <taxon>Bacteria</taxon>
        <taxon>Pseudomonadati</taxon>
        <taxon>Pseudomonadota</taxon>
        <taxon>Gammaproteobacteria</taxon>
        <taxon>Vibrionales</taxon>
        <taxon>Vibrionaceae</taxon>
        <taxon>Vibrio</taxon>
    </lineage>
</organism>
<protein>
    <submittedName>
        <fullName evidence="1">Dephospho-CoA kinase/protein folding accessory domain-containing protein</fullName>
    </submittedName>
</protein>
<dbReference type="Gene3D" id="3.30.460.10">
    <property type="entry name" value="Beta Polymerase, domain 2"/>
    <property type="match status" value="1"/>
</dbReference>
<dbReference type="GO" id="GO:0016301">
    <property type="term" value="F:kinase activity"/>
    <property type="evidence" value="ECO:0007669"/>
    <property type="project" value="UniProtKB-KW"/>
</dbReference>
<dbReference type="InterPro" id="IPR007344">
    <property type="entry name" value="GrpB/CoaE"/>
</dbReference>
<evidence type="ECO:0000313" key="1">
    <source>
        <dbReference type="EMBL" id="SHO56677.1"/>
    </source>
</evidence>
<evidence type="ECO:0000313" key="2">
    <source>
        <dbReference type="Proteomes" id="UP000184600"/>
    </source>
</evidence>
<dbReference type="Proteomes" id="UP000184600">
    <property type="component" value="Unassembled WGS sequence"/>
</dbReference>
<keyword evidence="2" id="KW-1185">Reference proteome</keyword>
<reference evidence="2" key="1">
    <citation type="submission" date="2016-12" db="EMBL/GenBank/DDBJ databases">
        <authorList>
            <person name="Rodrigo-Torres L."/>
            <person name="Arahal R.D."/>
            <person name="Lucena T."/>
        </authorList>
    </citation>
    <scope>NUCLEOTIDE SEQUENCE [LARGE SCALE GENOMIC DNA]</scope>
</reference>
<keyword evidence="1" id="KW-0418">Kinase</keyword>